<organism evidence="2 3">
    <name type="scientific">Hufsiella ginkgonis</name>
    <dbReference type="NCBI Taxonomy" id="2695274"/>
    <lineage>
        <taxon>Bacteria</taxon>
        <taxon>Pseudomonadati</taxon>
        <taxon>Bacteroidota</taxon>
        <taxon>Sphingobacteriia</taxon>
        <taxon>Sphingobacteriales</taxon>
        <taxon>Sphingobacteriaceae</taxon>
        <taxon>Hufsiella</taxon>
    </lineage>
</organism>
<keyword evidence="3" id="KW-1185">Reference proteome</keyword>
<dbReference type="EMBL" id="WVHS01000001">
    <property type="protein sequence ID" value="MXV14388.1"/>
    <property type="molecule type" value="Genomic_DNA"/>
</dbReference>
<evidence type="ECO:0000256" key="1">
    <source>
        <dbReference type="SAM" id="SignalP"/>
    </source>
</evidence>
<keyword evidence="1" id="KW-0732">Signal</keyword>
<proteinExistence type="predicted"/>
<sequence length="125" mass="13574">MKKFTTIVTALVILIATNTFADDKKGKGGDNPKTAWVIESPEFVWGDPSEVDFEQPEISFEAVDLPDFEWGNPAEISLQAENAPAAVFLGTPEFVWGDPSEEISITGPISLRAFVWGDSSGVVIE</sequence>
<name>A0A7K1XUA8_9SPHI</name>
<feature type="chain" id="PRO_5029851676" evidence="1">
    <location>
        <begin position="22"/>
        <end position="125"/>
    </location>
</feature>
<protein>
    <submittedName>
        <fullName evidence="2">Uncharacterized protein</fullName>
    </submittedName>
</protein>
<evidence type="ECO:0000313" key="3">
    <source>
        <dbReference type="Proteomes" id="UP000451233"/>
    </source>
</evidence>
<feature type="signal peptide" evidence="1">
    <location>
        <begin position="1"/>
        <end position="21"/>
    </location>
</feature>
<accession>A0A7K1XUA8</accession>
<gene>
    <name evidence="2" type="ORF">GS398_03695</name>
</gene>
<dbReference type="Proteomes" id="UP000451233">
    <property type="component" value="Unassembled WGS sequence"/>
</dbReference>
<reference evidence="2 3" key="1">
    <citation type="submission" date="2019-11" db="EMBL/GenBank/DDBJ databases">
        <title>Pedobacter sp. HMF7056 Genome sequencing and assembly.</title>
        <authorList>
            <person name="Kang H."/>
            <person name="Kim H."/>
            <person name="Joh K."/>
        </authorList>
    </citation>
    <scope>NUCLEOTIDE SEQUENCE [LARGE SCALE GENOMIC DNA]</scope>
    <source>
        <strain evidence="2 3">HMF7056</strain>
    </source>
</reference>
<dbReference type="AlphaFoldDB" id="A0A7K1XUA8"/>
<dbReference type="RefSeq" id="WP_160905362.1">
    <property type="nucleotide sequence ID" value="NZ_WVHS01000001.1"/>
</dbReference>
<evidence type="ECO:0000313" key="2">
    <source>
        <dbReference type="EMBL" id="MXV14388.1"/>
    </source>
</evidence>
<comment type="caution">
    <text evidence="2">The sequence shown here is derived from an EMBL/GenBank/DDBJ whole genome shotgun (WGS) entry which is preliminary data.</text>
</comment>